<organism evidence="2 3">
    <name type="scientific">Litomosoides sigmodontis</name>
    <name type="common">Filarial nematode worm</name>
    <dbReference type="NCBI Taxonomy" id="42156"/>
    <lineage>
        <taxon>Eukaryota</taxon>
        <taxon>Metazoa</taxon>
        <taxon>Ecdysozoa</taxon>
        <taxon>Nematoda</taxon>
        <taxon>Chromadorea</taxon>
        <taxon>Rhabditida</taxon>
        <taxon>Spirurina</taxon>
        <taxon>Spiruromorpha</taxon>
        <taxon>Filarioidea</taxon>
        <taxon>Onchocercidae</taxon>
        <taxon>Litomosoides</taxon>
    </lineage>
</organism>
<keyword evidence="3" id="KW-1185">Reference proteome</keyword>
<dbReference type="OrthoDB" id="1740265at2759"/>
<dbReference type="InterPro" id="IPR006047">
    <property type="entry name" value="GH13_cat_dom"/>
</dbReference>
<evidence type="ECO:0000259" key="1">
    <source>
        <dbReference type="Pfam" id="PF00128"/>
    </source>
</evidence>
<dbReference type="OMA" id="REHYNFV"/>
<dbReference type="PANTHER" id="PTHR10357:SF179">
    <property type="entry name" value="NEUTRAL AND BASIC AMINO ACID TRANSPORT PROTEIN RBAT"/>
    <property type="match status" value="1"/>
</dbReference>
<dbReference type="AlphaFoldDB" id="A0A3P6T0P1"/>
<reference evidence="2 3" key="1">
    <citation type="submission" date="2018-08" db="EMBL/GenBank/DDBJ databases">
        <authorList>
            <person name="Laetsch R D."/>
            <person name="Stevens L."/>
            <person name="Kumar S."/>
            <person name="Blaxter L. M."/>
        </authorList>
    </citation>
    <scope>NUCLEOTIDE SEQUENCE [LARGE SCALE GENOMIC DNA]</scope>
</reference>
<dbReference type="STRING" id="42156.A0A3P6T0P1"/>
<dbReference type="Proteomes" id="UP000277928">
    <property type="component" value="Unassembled WGS sequence"/>
</dbReference>
<name>A0A3P6T0P1_LITSI</name>
<dbReference type="Gene3D" id="3.20.20.80">
    <property type="entry name" value="Glycosidases"/>
    <property type="match status" value="1"/>
</dbReference>
<dbReference type="PANTHER" id="PTHR10357">
    <property type="entry name" value="ALPHA-AMYLASE FAMILY MEMBER"/>
    <property type="match status" value="1"/>
</dbReference>
<evidence type="ECO:0000313" key="2">
    <source>
        <dbReference type="EMBL" id="VDK76689.1"/>
    </source>
</evidence>
<feature type="domain" description="Glycosyl hydrolase family 13 catalytic" evidence="1">
    <location>
        <begin position="5"/>
        <end position="109"/>
    </location>
</feature>
<dbReference type="Pfam" id="PF00128">
    <property type="entry name" value="Alpha-amylase"/>
    <property type="match status" value="1"/>
</dbReference>
<evidence type="ECO:0000313" key="3">
    <source>
        <dbReference type="Proteomes" id="UP000277928"/>
    </source>
</evidence>
<gene>
    <name evidence="2" type="ORF">NLS_LOCUS3371</name>
</gene>
<protein>
    <recommendedName>
        <fullName evidence="1">Glycosyl hydrolase family 13 catalytic domain-containing protein</fullName>
    </recommendedName>
</protein>
<accession>A0A3P6T0P1</accession>
<dbReference type="SUPFAM" id="SSF51445">
    <property type="entry name" value="(Trans)glycosidases"/>
    <property type="match status" value="1"/>
</dbReference>
<proteinExistence type="predicted"/>
<dbReference type="InterPro" id="IPR017853">
    <property type="entry name" value="GH"/>
</dbReference>
<dbReference type="GO" id="GO:0005975">
    <property type="term" value="P:carbohydrate metabolic process"/>
    <property type="evidence" value="ECO:0007669"/>
    <property type="project" value="InterPro"/>
</dbReference>
<sequence>MNYQVSRLSTRFDKTTATLLSFVQLSLPGIVEMYYGQELSLEDSTGSANKFTGLMQWDSSEYGGFTAGSQKPFFSTTFNYKEDNFKAQSLSYQSPLKTLKAVAKMHQREYDFALGEIQLASLAQDVILFSRFHQADNVTSGAAYLVGANFGTSDAEITGTAVLPYGHTSDKAEIAIVTPNVDKYQPRDKISLHDKIILGPKQGIIIKV</sequence>
<dbReference type="EMBL" id="UYRX01000180">
    <property type="protein sequence ID" value="VDK76689.1"/>
    <property type="molecule type" value="Genomic_DNA"/>
</dbReference>